<accession>A0AB36RBE2</accession>
<name>A0AB36RBE2_9HYPH</name>
<sequence>MMIAPLPFDQVDVVLCEDRRTVLLHGYAGDALFLQSVCEAVTDLDPDTVERTGADQWRRKAKPDRWIKT</sequence>
<proteinExistence type="predicted"/>
<keyword evidence="2" id="KW-1185">Reference proteome</keyword>
<dbReference type="Proteomes" id="UP000216215">
    <property type="component" value="Unassembled WGS sequence"/>
</dbReference>
<evidence type="ECO:0000313" key="1">
    <source>
        <dbReference type="EMBL" id="PAQ01562.1"/>
    </source>
</evidence>
<reference evidence="2" key="1">
    <citation type="submission" date="2017-08" db="EMBL/GenBank/DDBJ databases">
        <title>Mesorhizobium wenxinae sp. nov., a novel rhizobial species isolated from root nodules of chickpea (Cicer arietinum L.).</title>
        <authorList>
            <person name="Zhang J."/>
        </authorList>
    </citation>
    <scope>NUCLEOTIDE SEQUENCE [LARGE SCALE GENOMIC DNA]</scope>
    <source>
        <strain evidence="2">USDA 3392</strain>
    </source>
</reference>
<organism evidence="1 2">
    <name type="scientific">Mesorhizobium mediterraneum</name>
    <dbReference type="NCBI Taxonomy" id="43617"/>
    <lineage>
        <taxon>Bacteria</taxon>
        <taxon>Pseudomonadati</taxon>
        <taxon>Pseudomonadota</taxon>
        <taxon>Alphaproteobacteria</taxon>
        <taxon>Hyphomicrobiales</taxon>
        <taxon>Phyllobacteriaceae</taxon>
        <taxon>Mesorhizobium</taxon>
    </lineage>
</organism>
<gene>
    <name evidence="1" type="ORF">CIT25_16125</name>
</gene>
<evidence type="ECO:0000313" key="2">
    <source>
        <dbReference type="Proteomes" id="UP000216215"/>
    </source>
</evidence>
<comment type="caution">
    <text evidence="1">The sequence shown here is derived from an EMBL/GenBank/DDBJ whole genome shotgun (WGS) entry which is preliminary data.</text>
</comment>
<protein>
    <submittedName>
        <fullName evidence="1">Uncharacterized protein</fullName>
    </submittedName>
</protein>
<dbReference type="AlphaFoldDB" id="A0AB36RBE2"/>
<dbReference type="EMBL" id="NPKI01000017">
    <property type="protein sequence ID" value="PAQ01562.1"/>
    <property type="molecule type" value="Genomic_DNA"/>
</dbReference>